<dbReference type="Proteomes" id="UP000187464">
    <property type="component" value="Chromosome I"/>
</dbReference>
<sequence length="223" mass="26498">MTRYIFLIGFILFGLISVNAQKAKTPEDIKYLEVLSNRSDKILDQYVRLPEGEIKEKVRDLMVKQYWDLNKIHDRKDRKIEELKQSGLPDEKFGKEKSKLENKAEKKLQKLQKKYLRNLSKYLNKQQIDGVKDGMTLGAFDHNYRGFTELIPSLKQDEKEYVYNQLVEARDKAMNMGSSEDKQAVFRQYKGKINNYLSQQGYDLDQERIEWNKRIEEAKRSKM</sequence>
<dbReference type="RefSeq" id="WP_076931338.1">
    <property type="nucleotide sequence ID" value="NZ_LT605205.1"/>
</dbReference>
<protein>
    <submittedName>
        <fullName evidence="1">Uncharacterized protein</fullName>
    </submittedName>
</protein>
<gene>
    <name evidence="1" type="ORF">PSM36_2713</name>
</gene>
<reference evidence="1 2" key="1">
    <citation type="submission" date="2016-08" db="EMBL/GenBank/DDBJ databases">
        <authorList>
            <person name="Seilhamer J.J."/>
        </authorList>
    </citation>
    <scope>NUCLEOTIDE SEQUENCE [LARGE SCALE GENOMIC DNA]</scope>
    <source>
        <strain evidence="1">M3/6</strain>
    </source>
</reference>
<dbReference type="Pfam" id="PF12875">
    <property type="entry name" value="DUF3826"/>
    <property type="match status" value="1"/>
</dbReference>
<proteinExistence type="predicted"/>
<dbReference type="EMBL" id="LT605205">
    <property type="protein sequence ID" value="SCD21509.1"/>
    <property type="molecule type" value="Genomic_DNA"/>
</dbReference>
<dbReference type="KEGG" id="psac:PSM36_2713"/>
<name>A0A1R3T5Z0_9BACT</name>
<organism evidence="1 2">
    <name type="scientific">Proteiniphilum saccharofermentans</name>
    <dbReference type="NCBI Taxonomy" id="1642647"/>
    <lineage>
        <taxon>Bacteria</taxon>
        <taxon>Pseudomonadati</taxon>
        <taxon>Bacteroidota</taxon>
        <taxon>Bacteroidia</taxon>
        <taxon>Bacteroidales</taxon>
        <taxon>Dysgonomonadaceae</taxon>
        <taxon>Proteiniphilum</taxon>
    </lineage>
</organism>
<evidence type="ECO:0000313" key="2">
    <source>
        <dbReference type="Proteomes" id="UP000187464"/>
    </source>
</evidence>
<evidence type="ECO:0000313" key="1">
    <source>
        <dbReference type="EMBL" id="SCD21509.1"/>
    </source>
</evidence>
<accession>A0A1R3T5Z0</accession>
<keyword evidence="2" id="KW-1185">Reference proteome</keyword>
<dbReference type="AlphaFoldDB" id="A0A1R3T5Z0"/>
<dbReference type="InterPro" id="IPR024284">
    <property type="entry name" value="DUF3826"/>
</dbReference>
<dbReference type="STRING" id="1642647.PSM36_2713"/>